<dbReference type="AlphaFoldDB" id="A0A1Z9Z431"/>
<reference evidence="1 2" key="1">
    <citation type="submission" date="2017-05" db="EMBL/GenBank/DDBJ databases">
        <title>Acinetobacter populi ANC 5415 (= PBJ7), whole genome shotgun sequencing project.</title>
        <authorList>
            <person name="Nemec A."/>
            <person name="Radolfova-Krizova L."/>
        </authorList>
    </citation>
    <scope>NUCLEOTIDE SEQUENCE [LARGE SCALE GENOMIC DNA]</scope>
    <source>
        <strain evidence="1 2">PBJ7</strain>
    </source>
</reference>
<organism evidence="1 2">
    <name type="scientific">Acinetobacter populi</name>
    <dbReference type="NCBI Taxonomy" id="1582270"/>
    <lineage>
        <taxon>Bacteria</taxon>
        <taxon>Pseudomonadati</taxon>
        <taxon>Pseudomonadota</taxon>
        <taxon>Gammaproteobacteria</taxon>
        <taxon>Moraxellales</taxon>
        <taxon>Moraxellaceae</taxon>
        <taxon>Acinetobacter</taxon>
    </lineage>
</organism>
<keyword evidence="2" id="KW-1185">Reference proteome</keyword>
<accession>A0A1Z9Z431</accession>
<dbReference type="OrthoDB" id="6709672at2"/>
<protein>
    <submittedName>
        <fullName evidence="1">Uncharacterized protein</fullName>
    </submittedName>
</protein>
<dbReference type="EMBL" id="NEXX01000001">
    <property type="protein sequence ID" value="OUY09214.1"/>
    <property type="molecule type" value="Genomic_DNA"/>
</dbReference>
<name>A0A1Z9Z431_9GAMM</name>
<comment type="caution">
    <text evidence="1">The sequence shown here is derived from an EMBL/GenBank/DDBJ whole genome shotgun (WGS) entry which is preliminary data.</text>
</comment>
<dbReference type="Proteomes" id="UP000196536">
    <property type="component" value="Unassembled WGS sequence"/>
</dbReference>
<evidence type="ECO:0000313" key="2">
    <source>
        <dbReference type="Proteomes" id="UP000196536"/>
    </source>
</evidence>
<gene>
    <name evidence="1" type="ORF">CAP51_02690</name>
</gene>
<proteinExistence type="predicted"/>
<evidence type="ECO:0000313" key="1">
    <source>
        <dbReference type="EMBL" id="OUY09214.1"/>
    </source>
</evidence>
<sequence length="94" mass="10720">MKSVEYKRQIPDANVLLDLLHQQDNAVVQVKLKQCKVANIFAGQAGTGPKYDIYRCDVEVESYDAELNQYFTKNRQVDLSLDDSETGWSLFTDS</sequence>